<comment type="caution">
    <text evidence="2">The sequence shown here is derived from an EMBL/GenBank/DDBJ whole genome shotgun (WGS) entry which is preliminary data.</text>
</comment>
<feature type="transmembrane region" description="Helical" evidence="1">
    <location>
        <begin position="54"/>
        <end position="74"/>
    </location>
</feature>
<evidence type="ECO:0000313" key="3">
    <source>
        <dbReference type="Proteomes" id="UP000318288"/>
    </source>
</evidence>
<keyword evidence="1" id="KW-0812">Transmembrane</keyword>
<dbReference type="Proteomes" id="UP000318288">
    <property type="component" value="Unassembled WGS sequence"/>
</dbReference>
<dbReference type="AlphaFoldDB" id="A0A5C6E757"/>
<keyword evidence="1" id="KW-1133">Transmembrane helix</keyword>
<organism evidence="2 3">
    <name type="scientific">Rubripirellula tenax</name>
    <dbReference type="NCBI Taxonomy" id="2528015"/>
    <lineage>
        <taxon>Bacteria</taxon>
        <taxon>Pseudomonadati</taxon>
        <taxon>Planctomycetota</taxon>
        <taxon>Planctomycetia</taxon>
        <taxon>Pirellulales</taxon>
        <taxon>Pirellulaceae</taxon>
        <taxon>Rubripirellula</taxon>
    </lineage>
</organism>
<protein>
    <submittedName>
        <fullName evidence="2">Uncharacterized protein</fullName>
    </submittedName>
</protein>
<keyword evidence="3" id="KW-1185">Reference proteome</keyword>
<reference evidence="2 3" key="1">
    <citation type="submission" date="2019-02" db="EMBL/GenBank/DDBJ databases">
        <title>Deep-cultivation of Planctomycetes and their phenomic and genomic characterization uncovers novel biology.</title>
        <authorList>
            <person name="Wiegand S."/>
            <person name="Jogler M."/>
            <person name="Boedeker C."/>
            <person name="Pinto D."/>
            <person name="Vollmers J."/>
            <person name="Rivas-Marin E."/>
            <person name="Kohn T."/>
            <person name="Peeters S.H."/>
            <person name="Heuer A."/>
            <person name="Rast P."/>
            <person name="Oberbeckmann S."/>
            <person name="Bunk B."/>
            <person name="Jeske O."/>
            <person name="Meyerdierks A."/>
            <person name="Storesund J.E."/>
            <person name="Kallscheuer N."/>
            <person name="Luecker S."/>
            <person name="Lage O.M."/>
            <person name="Pohl T."/>
            <person name="Merkel B.J."/>
            <person name="Hornburger P."/>
            <person name="Mueller R.-W."/>
            <person name="Bruemmer F."/>
            <person name="Labrenz M."/>
            <person name="Spormann A.M."/>
            <person name="Op Den Camp H."/>
            <person name="Overmann J."/>
            <person name="Amann R."/>
            <person name="Jetten M.S.M."/>
            <person name="Mascher T."/>
            <person name="Medema M.H."/>
            <person name="Devos D.P."/>
            <person name="Kaster A.-K."/>
            <person name="Ovreas L."/>
            <person name="Rohde M."/>
            <person name="Galperin M.Y."/>
            <person name="Jogler C."/>
        </authorList>
    </citation>
    <scope>NUCLEOTIDE SEQUENCE [LARGE SCALE GENOMIC DNA]</scope>
    <source>
        <strain evidence="2 3">Poly51</strain>
    </source>
</reference>
<accession>A0A5C6E757</accession>
<proteinExistence type="predicted"/>
<name>A0A5C6E757_9BACT</name>
<sequence length="118" mass="12377">MRPCNQCGEPVDNSAVLCASCEARPNSSRQTLASIAEPKPPETDSCGVVDSSHWTLVFVGAAMRGIPLAIVMMLASQIVTWFRMPLLTTCYIGLGVVGAYAMFGGLADLLPTGADKTG</sequence>
<gene>
    <name evidence="2" type="ORF">Poly51_59570</name>
</gene>
<dbReference type="EMBL" id="SJPW01000010">
    <property type="protein sequence ID" value="TWU44688.1"/>
    <property type="molecule type" value="Genomic_DNA"/>
</dbReference>
<keyword evidence="1" id="KW-0472">Membrane</keyword>
<evidence type="ECO:0000313" key="2">
    <source>
        <dbReference type="EMBL" id="TWU44688.1"/>
    </source>
</evidence>
<feature type="transmembrane region" description="Helical" evidence="1">
    <location>
        <begin position="86"/>
        <end position="107"/>
    </location>
</feature>
<evidence type="ECO:0000256" key="1">
    <source>
        <dbReference type="SAM" id="Phobius"/>
    </source>
</evidence>